<protein>
    <submittedName>
        <fullName evidence="10">MFS transporter</fullName>
    </submittedName>
</protein>
<sequence length="475" mass="49826">MILLDLTIVAVANPAIMADLHTDISGVVWVTSAYLLTFAVPLLVAGRLGDKIGPKRIYLTGLTVFTLASLWCGLSGSIGMLIAARAVQGLGAAMMSPQTMAVITRIFPPAKRGQAMGAWGAVAGVATLVGPLAGGVLVDGFGWEWIFFINVPVGVLAFVLALRFVPELPTRDHRFDIPGVVISAVGLFLLVFGLQEGNRYDWSAGIWTMIVGGLVVLVGFVVYEARSSHEPLVPLVLFRVRNFSLANIAIMAMGAAVTGLMLPGFFYLEAVQEMSPTRAALVFAPMAVMSMVLAPVVGRLIDQMHPRYLPMIGFACFSGGLFWLSAIMAVDTPVWQLVLPIMLMGIGNACVWPSLGATATHDLPVTDAGAGSGIYNTTRQVGSVLGSAAIGALITARLAAHGLSGGASEGQAGPLPEFVRKPFAEALAESMLLPASVLLIGLVASVLFVRHRSSSRPVDRPSSQEVAAASPRLAG</sequence>
<feature type="region of interest" description="Disordered" evidence="7">
    <location>
        <begin position="454"/>
        <end position="475"/>
    </location>
</feature>
<proteinExistence type="predicted"/>
<keyword evidence="3" id="KW-1003">Cell membrane</keyword>
<dbReference type="InterPro" id="IPR004638">
    <property type="entry name" value="EmrB-like"/>
</dbReference>
<dbReference type="PANTHER" id="PTHR42718">
    <property type="entry name" value="MAJOR FACILITATOR SUPERFAMILY MULTIDRUG TRANSPORTER MFSC"/>
    <property type="match status" value="1"/>
</dbReference>
<dbReference type="Pfam" id="PF07690">
    <property type="entry name" value="MFS_1"/>
    <property type="match status" value="1"/>
</dbReference>
<feature type="transmembrane region" description="Helical" evidence="8">
    <location>
        <begin position="90"/>
        <end position="108"/>
    </location>
</feature>
<dbReference type="SUPFAM" id="SSF103473">
    <property type="entry name" value="MFS general substrate transporter"/>
    <property type="match status" value="1"/>
</dbReference>
<accession>A0ABX8SCZ2</accession>
<dbReference type="Proteomes" id="UP000887023">
    <property type="component" value="Chromosome"/>
</dbReference>
<feature type="transmembrane region" description="Helical" evidence="8">
    <location>
        <begin position="115"/>
        <end position="133"/>
    </location>
</feature>
<feature type="transmembrane region" description="Helical" evidence="8">
    <location>
        <begin position="57"/>
        <end position="84"/>
    </location>
</feature>
<evidence type="ECO:0000256" key="3">
    <source>
        <dbReference type="ARBA" id="ARBA00022475"/>
    </source>
</evidence>
<organism evidence="10 11">
    <name type="scientific">Skermania pinensis</name>
    <dbReference type="NCBI Taxonomy" id="39122"/>
    <lineage>
        <taxon>Bacteria</taxon>
        <taxon>Bacillati</taxon>
        <taxon>Actinomycetota</taxon>
        <taxon>Actinomycetes</taxon>
        <taxon>Mycobacteriales</taxon>
        <taxon>Gordoniaceae</taxon>
        <taxon>Skermania</taxon>
    </lineage>
</organism>
<dbReference type="PROSITE" id="PS50850">
    <property type="entry name" value="MFS"/>
    <property type="match status" value="1"/>
</dbReference>
<evidence type="ECO:0000256" key="4">
    <source>
        <dbReference type="ARBA" id="ARBA00022692"/>
    </source>
</evidence>
<evidence type="ECO:0000256" key="1">
    <source>
        <dbReference type="ARBA" id="ARBA00004651"/>
    </source>
</evidence>
<dbReference type="InterPro" id="IPR020846">
    <property type="entry name" value="MFS_dom"/>
</dbReference>
<feature type="transmembrane region" description="Helical" evidence="8">
    <location>
        <begin position="280"/>
        <end position="301"/>
    </location>
</feature>
<evidence type="ECO:0000256" key="2">
    <source>
        <dbReference type="ARBA" id="ARBA00022448"/>
    </source>
</evidence>
<feature type="transmembrane region" description="Helical" evidence="8">
    <location>
        <begin position="145"/>
        <end position="165"/>
    </location>
</feature>
<evidence type="ECO:0000256" key="5">
    <source>
        <dbReference type="ARBA" id="ARBA00022989"/>
    </source>
</evidence>
<dbReference type="Gene3D" id="1.20.1250.20">
    <property type="entry name" value="MFS general substrate transporter like domains"/>
    <property type="match status" value="1"/>
</dbReference>
<feature type="transmembrane region" description="Helical" evidence="8">
    <location>
        <begin position="431"/>
        <end position="449"/>
    </location>
</feature>
<dbReference type="EMBL" id="CP079105">
    <property type="protein sequence ID" value="QXQ15673.1"/>
    <property type="molecule type" value="Genomic_DNA"/>
</dbReference>
<feature type="transmembrane region" description="Helical" evidence="8">
    <location>
        <begin position="206"/>
        <end position="223"/>
    </location>
</feature>
<dbReference type="NCBIfam" id="TIGR00711">
    <property type="entry name" value="efflux_EmrB"/>
    <property type="match status" value="1"/>
</dbReference>
<evidence type="ECO:0000256" key="8">
    <source>
        <dbReference type="SAM" id="Phobius"/>
    </source>
</evidence>
<keyword evidence="2" id="KW-0813">Transport</keyword>
<gene>
    <name evidence="10" type="ORF">KV203_04505</name>
</gene>
<evidence type="ECO:0000256" key="7">
    <source>
        <dbReference type="SAM" id="MobiDB-lite"/>
    </source>
</evidence>
<dbReference type="RefSeq" id="WP_066468782.1">
    <property type="nucleotide sequence ID" value="NZ_CBCRUZ010000004.1"/>
</dbReference>
<reference evidence="10" key="1">
    <citation type="submission" date="2021-07" db="EMBL/GenBank/DDBJ databases">
        <title>Candidatus Kaistella beijingensis sp. nov. isolated from a municipal wastewater treatment plant is involved in sludge foaming.</title>
        <authorList>
            <person name="Song Y."/>
            <person name="Liu S.-J."/>
        </authorList>
    </citation>
    <scope>NUCLEOTIDE SEQUENCE</scope>
    <source>
        <strain evidence="10">DSM 43998</strain>
    </source>
</reference>
<evidence type="ECO:0000313" key="10">
    <source>
        <dbReference type="EMBL" id="QXQ15673.1"/>
    </source>
</evidence>
<feature type="domain" description="Major facilitator superfamily (MFS) profile" evidence="9">
    <location>
        <begin position="1"/>
        <end position="453"/>
    </location>
</feature>
<feature type="transmembrane region" description="Helical" evidence="8">
    <location>
        <begin position="308"/>
        <end position="330"/>
    </location>
</feature>
<evidence type="ECO:0000259" key="9">
    <source>
        <dbReference type="PROSITE" id="PS50850"/>
    </source>
</evidence>
<feature type="transmembrane region" description="Helical" evidence="8">
    <location>
        <begin position="27"/>
        <end position="45"/>
    </location>
</feature>
<keyword evidence="4 8" id="KW-0812">Transmembrane</keyword>
<feature type="transmembrane region" description="Helical" evidence="8">
    <location>
        <begin position="244"/>
        <end position="268"/>
    </location>
</feature>
<evidence type="ECO:0000256" key="6">
    <source>
        <dbReference type="ARBA" id="ARBA00023136"/>
    </source>
</evidence>
<keyword evidence="6 8" id="KW-0472">Membrane</keyword>
<dbReference type="Gene3D" id="1.20.1720.10">
    <property type="entry name" value="Multidrug resistance protein D"/>
    <property type="match status" value="1"/>
</dbReference>
<dbReference type="PRINTS" id="PR01036">
    <property type="entry name" value="TCRTETB"/>
</dbReference>
<dbReference type="PANTHER" id="PTHR42718:SF42">
    <property type="entry name" value="EXPORT PROTEIN"/>
    <property type="match status" value="1"/>
</dbReference>
<name>A0ABX8SCZ2_9ACTN</name>
<comment type="subcellular location">
    <subcellularLocation>
        <location evidence="1">Cell membrane</location>
        <topology evidence="1">Multi-pass membrane protein</topology>
    </subcellularLocation>
</comment>
<keyword evidence="5 8" id="KW-1133">Transmembrane helix</keyword>
<keyword evidence="11" id="KW-1185">Reference proteome</keyword>
<dbReference type="InterPro" id="IPR011701">
    <property type="entry name" value="MFS"/>
</dbReference>
<dbReference type="CDD" id="cd17321">
    <property type="entry name" value="MFS_MMR_MDR_like"/>
    <property type="match status" value="1"/>
</dbReference>
<feature type="transmembrane region" description="Helical" evidence="8">
    <location>
        <begin position="177"/>
        <end position="194"/>
    </location>
</feature>
<evidence type="ECO:0000313" key="11">
    <source>
        <dbReference type="Proteomes" id="UP000887023"/>
    </source>
</evidence>
<dbReference type="InterPro" id="IPR036259">
    <property type="entry name" value="MFS_trans_sf"/>
</dbReference>